<dbReference type="EMBL" id="BPLQ01007675">
    <property type="protein sequence ID" value="GIY31461.1"/>
    <property type="molecule type" value="Genomic_DNA"/>
</dbReference>
<dbReference type="AlphaFoldDB" id="A0AAV4SE60"/>
<evidence type="ECO:0000313" key="2">
    <source>
        <dbReference type="Proteomes" id="UP001054837"/>
    </source>
</evidence>
<gene>
    <name evidence="1" type="ORF">CDAR_24531</name>
</gene>
<keyword evidence="2" id="KW-1185">Reference proteome</keyword>
<evidence type="ECO:0000313" key="1">
    <source>
        <dbReference type="EMBL" id="GIY31461.1"/>
    </source>
</evidence>
<dbReference type="Proteomes" id="UP001054837">
    <property type="component" value="Unassembled WGS sequence"/>
</dbReference>
<sequence>MTDLSNLMEFISLFLFEANRFSADRICRIRISPTSVISSHNVHLACLFLSPIAVWRGSAALHESRSAEVFGGSFYFMASKVFGTGRKNEECLGCRW</sequence>
<accession>A0AAV4SE60</accession>
<reference evidence="1 2" key="1">
    <citation type="submission" date="2021-06" db="EMBL/GenBank/DDBJ databases">
        <title>Caerostris darwini draft genome.</title>
        <authorList>
            <person name="Kono N."/>
            <person name="Arakawa K."/>
        </authorList>
    </citation>
    <scope>NUCLEOTIDE SEQUENCE [LARGE SCALE GENOMIC DNA]</scope>
</reference>
<proteinExistence type="predicted"/>
<comment type="caution">
    <text evidence="1">The sequence shown here is derived from an EMBL/GenBank/DDBJ whole genome shotgun (WGS) entry which is preliminary data.</text>
</comment>
<name>A0AAV4SE60_9ARAC</name>
<organism evidence="1 2">
    <name type="scientific">Caerostris darwini</name>
    <dbReference type="NCBI Taxonomy" id="1538125"/>
    <lineage>
        <taxon>Eukaryota</taxon>
        <taxon>Metazoa</taxon>
        <taxon>Ecdysozoa</taxon>
        <taxon>Arthropoda</taxon>
        <taxon>Chelicerata</taxon>
        <taxon>Arachnida</taxon>
        <taxon>Araneae</taxon>
        <taxon>Araneomorphae</taxon>
        <taxon>Entelegynae</taxon>
        <taxon>Araneoidea</taxon>
        <taxon>Araneidae</taxon>
        <taxon>Caerostris</taxon>
    </lineage>
</organism>
<protein>
    <submittedName>
        <fullName evidence="1">Uncharacterized protein</fullName>
    </submittedName>
</protein>